<reference evidence="22 23" key="1">
    <citation type="submission" date="2025-04" db="UniProtKB">
        <authorList>
            <consortium name="RefSeq"/>
        </authorList>
    </citation>
    <scope>IDENTIFICATION</scope>
</reference>
<keyword evidence="14" id="KW-0472">Membrane</keyword>
<dbReference type="GO" id="GO:0016263">
    <property type="term" value="F:glycoprotein-N-acetylgalactosamine 3-beta-galactosyltransferase activity"/>
    <property type="evidence" value="ECO:0007669"/>
    <property type="project" value="UniProtKB-EC"/>
</dbReference>
<dbReference type="Gene3D" id="3.90.550.50">
    <property type="match status" value="1"/>
</dbReference>
<keyword evidence="21" id="KW-1185">Reference proteome</keyword>
<dbReference type="GeneID" id="106079033"/>
<comment type="subcellular location">
    <subcellularLocation>
        <location evidence="2">Membrane</location>
        <topology evidence="2">Single-pass type II membrane protein</topology>
    </subcellularLocation>
</comment>
<comment type="pathway">
    <text evidence="3">Protein modification; protein glycosylation.</text>
</comment>
<evidence type="ECO:0000256" key="14">
    <source>
        <dbReference type="ARBA" id="ARBA00023136"/>
    </source>
</evidence>
<dbReference type="OrthoDB" id="414175at2759"/>
<evidence type="ECO:0000256" key="17">
    <source>
        <dbReference type="ARBA" id="ARBA00023211"/>
    </source>
</evidence>
<comment type="subunit">
    <text evidence="5">Homodimer; disulfide-linked.</text>
</comment>
<keyword evidence="10" id="KW-0479">Metal-binding</keyword>
<dbReference type="RefSeq" id="XP_055873687.1">
    <property type="nucleotide sequence ID" value="XM_056017712.1"/>
</dbReference>
<keyword evidence="8" id="KW-0808">Transferase</keyword>
<evidence type="ECO:0000256" key="7">
    <source>
        <dbReference type="ARBA" id="ARBA00022676"/>
    </source>
</evidence>
<comment type="similarity">
    <text evidence="4">Belongs to the glycosyltransferase 31 family. Beta3-Gal-T subfamily.</text>
</comment>
<protein>
    <recommendedName>
        <fullName evidence="18">Glycoprotein-N-acetylgalactosamine 3-beta-galactosyltransferase 1</fullName>
        <ecNumber evidence="6">2.4.1.122</ecNumber>
    </recommendedName>
</protein>
<evidence type="ECO:0000313" key="24">
    <source>
        <dbReference type="RefSeq" id="XP_055873704.1"/>
    </source>
</evidence>
<evidence type="ECO:0000256" key="12">
    <source>
        <dbReference type="ARBA" id="ARBA00022968"/>
    </source>
</evidence>
<dbReference type="GO" id="GO:0016020">
    <property type="term" value="C:membrane"/>
    <property type="evidence" value="ECO:0007669"/>
    <property type="project" value="UniProtKB-SubCell"/>
</dbReference>
<keyword evidence="9" id="KW-0812">Transmembrane</keyword>
<evidence type="ECO:0000256" key="16">
    <source>
        <dbReference type="ARBA" id="ARBA00023180"/>
    </source>
</evidence>
<dbReference type="GO" id="GO:0030145">
    <property type="term" value="F:manganese ion binding"/>
    <property type="evidence" value="ECO:0007669"/>
    <property type="project" value="UniProtKB-ARBA"/>
</dbReference>
<evidence type="ECO:0000259" key="20">
    <source>
        <dbReference type="Pfam" id="PF02434"/>
    </source>
</evidence>
<proteinExistence type="inferred from homology"/>
<keyword evidence="15" id="KW-1015">Disulfide bond</keyword>
<keyword evidence="16" id="KW-0325">Glycoprotein</keyword>
<evidence type="ECO:0000256" key="1">
    <source>
        <dbReference type="ARBA" id="ARBA00001936"/>
    </source>
</evidence>
<evidence type="ECO:0000256" key="18">
    <source>
        <dbReference type="ARBA" id="ARBA00040898"/>
    </source>
</evidence>
<comment type="function">
    <text evidence="19">Glycosyltransferase that generates the core 1 O-glycan Gal-beta1-3GalNAc-alpha1-Ser/Thr (T antigen), which is a precursor for many extended O-glycans in glycoproteins.</text>
</comment>
<sequence>MNAPPKQFLLGLLAGLSLTFLIYSYVHLSYREPPHPTEFRSTSLLDSLSKKQDSHEQFDQVIARSALPEVHLDEDKHMHHDDDKEAKQLAEKIKVLVWVMTNPNNLKKKAKIVKETWGKRCNKVIFFSSETNNDFPTIGLDVPEGREHLTAKTMRGFRYVYEHHFNDADWFMKADDDTYVIVENLRYFLSDQNTSEPIYFGHHFKTIVKQGYYSGGGGYVLSKEALRRLAEKGNDSNTCRQDGGAEDAELGHCMQKLGVKTANSTDALGRSRFHCFDPETHLFGGYPDWYYQYDANGAKKGRESISDYAISFHYVPPEKMLTLEFYIYHLRPYGINSGRQNLNRKADGG</sequence>
<evidence type="ECO:0000256" key="4">
    <source>
        <dbReference type="ARBA" id="ARBA00006462"/>
    </source>
</evidence>
<dbReference type="PANTHER" id="PTHR23033">
    <property type="entry name" value="BETA1,3-GALACTOSYLTRANSFERASE"/>
    <property type="match status" value="1"/>
</dbReference>
<dbReference type="AlphaFoldDB" id="A0A9W2ZFB1"/>
<evidence type="ECO:0000256" key="10">
    <source>
        <dbReference type="ARBA" id="ARBA00022723"/>
    </source>
</evidence>
<feature type="domain" description="Fringe-like glycosyltransferase" evidence="20">
    <location>
        <begin position="94"/>
        <end position="264"/>
    </location>
</feature>
<keyword evidence="7" id="KW-0328">Glycosyltransferase</keyword>
<keyword evidence="12" id="KW-0735">Signal-anchor</keyword>
<name>A0A9W2ZFB1_BIOGL</name>
<keyword evidence="13" id="KW-1133">Transmembrane helix</keyword>
<evidence type="ECO:0000256" key="11">
    <source>
        <dbReference type="ARBA" id="ARBA00022741"/>
    </source>
</evidence>
<evidence type="ECO:0000313" key="22">
    <source>
        <dbReference type="RefSeq" id="XP_055873687.1"/>
    </source>
</evidence>
<dbReference type="InterPro" id="IPR026050">
    <property type="entry name" value="C1GALT1/C1GALT1_chp1"/>
</dbReference>
<dbReference type="Pfam" id="PF02434">
    <property type="entry name" value="Fringe"/>
    <property type="match status" value="1"/>
</dbReference>
<evidence type="ECO:0000256" key="19">
    <source>
        <dbReference type="ARBA" id="ARBA00059245"/>
    </source>
</evidence>
<evidence type="ECO:0000256" key="2">
    <source>
        <dbReference type="ARBA" id="ARBA00004606"/>
    </source>
</evidence>
<evidence type="ECO:0000256" key="5">
    <source>
        <dbReference type="ARBA" id="ARBA00011748"/>
    </source>
</evidence>
<organism evidence="21 22">
    <name type="scientific">Biomphalaria glabrata</name>
    <name type="common">Bloodfluke planorb</name>
    <name type="synonym">Freshwater snail</name>
    <dbReference type="NCBI Taxonomy" id="6526"/>
    <lineage>
        <taxon>Eukaryota</taxon>
        <taxon>Metazoa</taxon>
        <taxon>Spiralia</taxon>
        <taxon>Lophotrochozoa</taxon>
        <taxon>Mollusca</taxon>
        <taxon>Gastropoda</taxon>
        <taxon>Heterobranchia</taxon>
        <taxon>Euthyneura</taxon>
        <taxon>Panpulmonata</taxon>
        <taxon>Hygrophila</taxon>
        <taxon>Lymnaeoidea</taxon>
        <taxon>Planorbidae</taxon>
        <taxon>Biomphalaria</taxon>
    </lineage>
</organism>
<keyword evidence="11" id="KW-0547">Nucleotide-binding</keyword>
<dbReference type="InterPro" id="IPR003378">
    <property type="entry name" value="Fringe-like_glycosylTrfase"/>
</dbReference>
<dbReference type="FunFam" id="3.90.550.50:FF:000017">
    <property type="entry name" value="Glycoprotein-N-acetylgalactosamine 3-beta-galactosyltransferase 1"/>
    <property type="match status" value="1"/>
</dbReference>
<evidence type="ECO:0000313" key="21">
    <source>
        <dbReference type="Proteomes" id="UP001165740"/>
    </source>
</evidence>
<evidence type="ECO:0000256" key="9">
    <source>
        <dbReference type="ARBA" id="ARBA00022692"/>
    </source>
</evidence>
<accession>A0A9W2ZFB1</accession>
<evidence type="ECO:0000256" key="6">
    <source>
        <dbReference type="ARBA" id="ARBA00012557"/>
    </source>
</evidence>
<evidence type="ECO:0000256" key="8">
    <source>
        <dbReference type="ARBA" id="ARBA00022679"/>
    </source>
</evidence>
<dbReference type="PANTHER" id="PTHR23033:SF14">
    <property type="entry name" value="GLYCOPROTEIN-N-ACETYLGALACTOSAMINE 3-BETA-GALACTOSYLTRANSFERASE 1-RELATED"/>
    <property type="match status" value="1"/>
</dbReference>
<comment type="cofactor">
    <cofactor evidence="1">
        <name>Mn(2+)</name>
        <dbReference type="ChEBI" id="CHEBI:29035"/>
    </cofactor>
</comment>
<evidence type="ECO:0000256" key="3">
    <source>
        <dbReference type="ARBA" id="ARBA00004922"/>
    </source>
</evidence>
<gene>
    <name evidence="22 23 24" type="primary">LOC106079033</name>
</gene>
<dbReference type="RefSeq" id="XP_055873704.1">
    <property type="nucleotide sequence ID" value="XM_056017729.1"/>
</dbReference>
<dbReference type="Proteomes" id="UP001165740">
    <property type="component" value="Chromosome 1"/>
</dbReference>
<dbReference type="EC" id="2.4.1.122" evidence="6"/>
<evidence type="ECO:0000256" key="13">
    <source>
        <dbReference type="ARBA" id="ARBA00022989"/>
    </source>
</evidence>
<evidence type="ECO:0000256" key="15">
    <source>
        <dbReference type="ARBA" id="ARBA00023157"/>
    </source>
</evidence>
<dbReference type="RefSeq" id="XP_055873694.1">
    <property type="nucleotide sequence ID" value="XM_056017719.1"/>
</dbReference>
<dbReference type="OMA" id="KKANHVK"/>
<keyword evidence="17" id="KW-0464">Manganese</keyword>
<dbReference type="GO" id="GO:0000166">
    <property type="term" value="F:nucleotide binding"/>
    <property type="evidence" value="ECO:0007669"/>
    <property type="project" value="UniProtKB-KW"/>
</dbReference>
<evidence type="ECO:0000313" key="23">
    <source>
        <dbReference type="RefSeq" id="XP_055873694.1"/>
    </source>
</evidence>